<feature type="region of interest" description="Disordered" evidence="9">
    <location>
        <begin position="165"/>
        <end position="214"/>
    </location>
</feature>
<evidence type="ECO:0000256" key="4">
    <source>
        <dbReference type="ARBA" id="ARBA00023125"/>
    </source>
</evidence>
<feature type="region of interest" description="Disordered" evidence="9">
    <location>
        <begin position="1"/>
        <end position="24"/>
    </location>
</feature>
<comment type="subcellular location">
    <subcellularLocation>
        <location evidence="1 7 8">Nucleus</location>
    </subcellularLocation>
</comment>
<evidence type="ECO:0000256" key="9">
    <source>
        <dbReference type="SAM" id="MobiDB-lite"/>
    </source>
</evidence>
<keyword evidence="4 7" id="KW-0238">DNA-binding</keyword>
<feature type="region of interest" description="Disordered" evidence="9">
    <location>
        <begin position="247"/>
        <end position="266"/>
    </location>
</feature>
<proteinExistence type="inferred from homology"/>
<accession>A0A6P3VEK9</accession>
<dbReference type="GO" id="GO:0000981">
    <property type="term" value="F:DNA-binding transcription factor activity, RNA polymerase II-specific"/>
    <property type="evidence" value="ECO:0007669"/>
    <property type="project" value="TreeGrafter"/>
</dbReference>
<dbReference type="GO" id="GO:0000977">
    <property type="term" value="F:RNA polymerase II transcription regulatory region sequence-specific DNA binding"/>
    <property type="evidence" value="ECO:0007669"/>
    <property type="project" value="TreeGrafter"/>
</dbReference>
<keyword evidence="5 7" id="KW-0371">Homeobox</keyword>
<organism evidence="11 12">
    <name type="scientific">Clupea harengus</name>
    <name type="common">Atlantic herring</name>
    <dbReference type="NCBI Taxonomy" id="7950"/>
    <lineage>
        <taxon>Eukaryota</taxon>
        <taxon>Metazoa</taxon>
        <taxon>Chordata</taxon>
        <taxon>Craniata</taxon>
        <taxon>Vertebrata</taxon>
        <taxon>Euteleostomi</taxon>
        <taxon>Actinopterygii</taxon>
        <taxon>Neopterygii</taxon>
        <taxon>Teleostei</taxon>
        <taxon>Clupei</taxon>
        <taxon>Clupeiformes</taxon>
        <taxon>Clupeoidei</taxon>
        <taxon>Clupeidae</taxon>
        <taxon>Clupea</taxon>
    </lineage>
</organism>
<feature type="region of interest" description="Disordered" evidence="9">
    <location>
        <begin position="76"/>
        <end position="111"/>
    </location>
</feature>
<comment type="similarity">
    <text evidence="2">Belongs to the paired homeobox family.</text>
</comment>
<dbReference type="InterPro" id="IPR051306">
    <property type="entry name" value="Homeobox_regulator"/>
</dbReference>
<feature type="DNA-binding region" description="Homeobox" evidence="7">
    <location>
        <begin position="20"/>
        <end position="79"/>
    </location>
</feature>
<evidence type="ECO:0000256" key="5">
    <source>
        <dbReference type="ARBA" id="ARBA00023155"/>
    </source>
</evidence>
<evidence type="ECO:0000313" key="11">
    <source>
        <dbReference type="Proteomes" id="UP000515152"/>
    </source>
</evidence>
<keyword evidence="6 7" id="KW-0539">Nucleus</keyword>
<protein>
    <submittedName>
        <fullName evidence="12">Mix-type homeobox gene 2</fullName>
    </submittedName>
</protein>
<dbReference type="CDD" id="cd00086">
    <property type="entry name" value="homeodomain"/>
    <property type="match status" value="1"/>
</dbReference>
<feature type="domain" description="Homeobox" evidence="10">
    <location>
        <begin position="18"/>
        <end position="78"/>
    </location>
</feature>
<dbReference type="KEGG" id="char:105888754"/>
<dbReference type="RefSeq" id="XP_012669949.1">
    <property type="nucleotide sequence ID" value="XM_012814495.3"/>
</dbReference>
<evidence type="ECO:0000256" key="7">
    <source>
        <dbReference type="PROSITE-ProRule" id="PRU00108"/>
    </source>
</evidence>
<evidence type="ECO:0000256" key="8">
    <source>
        <dbReference type="RuleBase" id="RU000682"/>
    </source>
</evidence>
<name>A0A6P3VEK9_CLUHA</name>
<dbReference type="PANTHER" id="PTHR46123">
    <property type="entry name" value="MIX-TYPE HOMEOBOX GENE 1-RELATED"/>
    <property type="match status" value="1"/>
</dbReference>
<dbReference type="CTD" id="58078"/>
<dbReference type="PANTHER" id="PTHR46123:SF4">
    <property type="entry name" value="MIX-TYPE HOMEOBOX GENE 1-RELATED"/>
    <property type="match status" value="1"/>
</dbReference>
<evidence type="ECO:0000256" key="2">
    <source>
        <dbReference type="ARBA" id="ARBA00005733"/>
    </source>
</evidence>
<reference evidence="12" key="1">
    <citation type="submission" date="2025-08" db="UniProtKB">
        <authorList>
            <consortium name="RefSeq"/>
        </authorList>
    </citation>
    <scope>IDENTIFICATION</scope>
</reference>
<dbReference type="InterPro" id="IPR001356">
    <property type="entry name" value="HD"/>
</dbReference>
<dbReference type="Pfam" id="PF00046">
    <property type="entry name" value="Homeodomain"/>
    <property type="match status" value="1"/>
</dbReference>
<dbReference type="GO" id="GO:0005634">
    <property type="term" value="C:nucleus"/>
    <property type="evidence" value="ECO:0007669"/>
    <property type="project" value="UniProtKB-SubCell"/>
</dbReference>
<dbReference type="FunFam" id="1.10.10.60:FF:000312">
    <property type="entry name" value="Mix-type homeobox gene 1"/>
    <property type="match status" value="1"/>
</dbReference>
<dbReference type="InterPro" id="IPR009057">
    <property type="entry name" value="Homeodomain-like_sf"/>
</dbReference>
<dbReference type="Proteomes" id="UP000515152">
    <property type="component" value="Chromosome 23"/>
</dbReference>
<evidence type="ECO:0000259" key="10">
    <source>
        <dbReference type="PROSITE" id="PS50071"/>
    </source>
</evidence>
<dbReference type="GeneID" id="105888754"/>
<evidence type="ECO:0000256" key="1">
    <source>
        <dbReference type="ARBA" id="ARBA00004123"/>
    </source>
</evidence>
<dbReference type="SUPFAM" id="SSF46689">
    <property type="entry name" value="Homeodomain-like"/>
    <property type="match status" value="1"/>
</dbReference>
<keyword evidence="11" id="KW-1185">Reference proteome</keyword>
<dbReference type="SMART" id="SM00389">
    <property type="entry name" value="HOX"/>
    <property type="match status" value="1"/>
</dbReference>
<evidence type="ECO:0000256" key="3">
    <source>
        <dbReference type="ARBA" id="ARBA00022473"/>
    </source>
</evidence>
<dbReference type="AlphaFoldDB" id="A0A6P3VEK9"/>
<evidence type="ECO:0000256" key="6">
    <source>
        <dbReference type="ARBA" id="ARBA00023242"/>
    </source>
</evidence>
<evidence type="ECO:0000313" key="12">
    <source>
        <dbReference type="RefSeq" id="XP_012669949.1"/>
    </source>
</evidence>
<dbReference type="PROSITE" id="PS50071">
    <property type="entry name" value="HOMEOBOX_2"/>
    <property type="match status" value="1"/>
</dbReference>
<keyword evidence="3" id="KW-0217">Developmental protein</keyword>
<dbReference type="Gene3D" id="1.10.10.60">
    <property type="entry name" value="Homeodomain-like"/>
    <property type="match status" value="1"/>
</dbReference>
<sequence>MWNDCSVAQDGSSQAHKMAGRRKRTSFTKEHLELLRMAFEVDPYPGISVRESLAQATGLPESRIQVWFQNRRARTLKNRNNRMTSPPSASLPPSPFTPSLNHRAEDKSQQRGTNDVLYMSTNNQPAGHSQIKEEDMDCFYDSLSPQASGFSQRDIGYFSTPSFRSGQSRLLGSDSSPTYQTPTMHHNARNNWSITATPDSTSPESLWSPQSSVGRSFASDGQFFAFPSQPGPPPPYPHRVSVQSGYMGSVSSSPASPDSACCDMGPDNSSLSAQYSSFSGMWDMSTPEQFTNLAPLPDLSSQCLEDVLGEMQPDWWKVTGPVDPLSKK</sequence>
<dbReference type="OrthoDB" id="6159439at2759"/>
<gene>
    <name evidence="12" type="primary">mxtx2</name>
</gene>
<feature type="compositionally biased region" description="Low complexity" evidence="9">
    <location>
        <begin position="247"/>
        <end position="263"/>
    </location>
</feature>